<evidence type="ECO:0000313" key="2">
    <source>
        <dbReference type="Proteomes" id="UP000887116"/>
    </source>
</evidence>
<organism evidence="1 2">
    <name type="scientific">Trichonephila clavata</name>
    <name type="common">Joro spider</name>
    <name type="synonym">Nephila clavata</name>
    <dbReference type="NCBI Taxonomy" id="2740835"/>
    <lineage>
        <taxon>Eukaryota</taxon>
        <taxon>Metazoa</taxon>
        <taxon>Ecdysozoa</taxon>
        <taxon>Arthropoda</taxon>
        <taxon>Chelicerata</taxon>
        <taxon>Arachnida</taxon>
        <taxon>Araneae</taxon>
        <taxon>Araneomorphae</taxon>
        <taxon>Entelegynae</taxon>
        <taxon>Araneoidea</taxon>
        <taxon>Nephilidae</taxon>
        <taxon>Trichonephila</taxon>
    </lineage>
</organism>
<evidence type="ECO:0000313" key="1">
    <source>
        <dbReference type="EMBL" id="GFQ84088.1"/>
    </source>
</evidence>
<dbReference type="AlphaFoldDB" id="A0A8X6GJZ3"/>
<keyword evidence="2" id="KW-1185">Reference proteome</keyword>
<gene>
    <name evidence="1" type="ORF">TNCT_327731</name>
</gene>
<reference evidence="1" key="1">
    <citation type="submission" date="2020-07" db="EMBL/GenBank/DDBJ databases">
        <title>Multicomponent nature underlies the extraordinary mechanical properties of spider dragline silk.</title>
        <authorList>
            <person name="Kono N."/>
            <person name="Nakamura H."/>
            <person name="Mori M."/>
            <person name="Yoshida Y."/>
            <person name="Ohtoshi R."/>
            <person name="Malay A.D."/>
            <person name="Moran D.A.P."/>
            <person name="Tomita M."/>
            <person name="Numata K."/>
            <person name="Arakawa K."/>
        </authorList>
    </citation>
    <scope>NUCLEOTIDE SEQUENCE</scope>
</reference>
<dbReference type="Proteomes" id="UP000887116">
    <property type="component" value="Unassembled WGS sequence"/>
</dbReference>
<dbReference type="EMBL" id="BMAO01012809">
    <property type="protein sequence ID" value="GFQ84088.1"/>
    <property type="molecule type" value="Genomic_DNA"/>
</dbReference>
<accession>A0A8X6GJZ3</accession>
<protein>
    <submittedName>
        <fullName evidence="1">Uncharacterized protein</fullName>
    </submittedName>
</protein>
<name>A0A8X6GJZ3_TRICU</name>
<proteinExistence type="predicted"/>
<comment type="caution">
    <text evidence="1">The sequence shown here is derived from an EMBL/GenBank/DDBJ whole genome shotgun (WGS) entry which is preliminary data.</text>
</comment>
<sequence>MELGDHVSAKFDLQKKYLEHLLQPCGCSYQLKESERRPGDIEIKVAEVDIHLFNRSSMGAAKQIPASIFKVGIPAL</sequence>